<evidence type="ECO:0000313" key="2">
    <source>
        <dbReference type="EMBL" id="QII12927.1"/>
    </source>
</evidence>
<dbReference type="EMBL" id="CT573071">
    <property type="protein sequence ID" value="CAJ73265.1"/>
    <property type="molecule type" value="Genomic_DNA"/>
</dbReference>
<reference evidence="1" key="2">
    <citation type="submission" date="2006-01" db="EMBL/GenBank/DDBJ databases">
        <authorList>
            <person name="Genoscope"/>
        </authorList>
    </citation>
    <scope>NUCLEOTIDE SEQUENCE</scope>
</reference>
<dbReference type="EMBL" id="CP049055">
    <property type="protein sequence ID" value="QII12927.1"/>
    <property type="molecule type" value="Genomic_DNA"/>
</dbReference>
<sequence length="55" mass="6465">MHLLHLNNNSFSSLVVTIQRNLLNYRRSERNSFPNLVLNIVKYLFGNKPCIVYAE</sequence>
<proteinExistence type="predicted"/>
<gene>
    <name evidence="2" type="ORF">KsCSTR_35480</name>
    <name evidence="1" type="ORF">kuste2518</name>
</gene>
<dbReference type="AlphaFoldDB" id="Q1Q6S3"/>
<reference evidence="2 3" key="3">
    <citation type="submission" date="2020-02" db="EMBL/GenBank/DDBJ databases">
        <title>Newly sequenced genome of strain CSTR1 showed variability in Candidatus Kuenenia stuttgartiensis genomes.</title>
        <authorList>
            <person name="Ding C."/>
            <person name="Adrian L."/>
        </authorList>
    </citation>
    <scope>NUCLEOTIDE SEQUENCE [LARGE SCALE GENOMIC DNA]</scope>
    <source>
        <strain evidence="2 3">CSTR1</strain>
    </source>
</reference>
<evidence type="ECO:0000313" key="3">
    <source>
        <dbReference type="Proteomes" id="UP000501926"/>
    </source>
</evidence>
<dbReference type="Proteomes" id="UP000501926">
    <property type="component" value="Chromosome"/>
</dbReference>
<organism evidence="1">
    <name type="scientific">Kuenenia stuttgartiensis</name>
    <dbReference type="NCBI Taxonomy" id="174633"/>
    <lineage>
        <taxon>Bacteria</taxon>
        <taxon>Pseudomonadati</taxon>
        <taxon>Planctomycetota</taxon>
        <taxon>Candidatus Brocadiia</taxon>
        <taxon>Candidatus Brocadiales</taxon>
        <taxon>Candidatus Brocadiaceae</taxon>
        <taxon>Candidatus Kuenenia</taxon>
    </lineage>
</organism>
<accession>Q1Q6S3</accession>
<protein>
    <submittedName>
        <fullName evidence="1">Uncharacterized protein</fullName>
    </submittedName>
</protein>
<name>Q1Q6S3_KUEST</name>
<evidence type="ECO:0000313" key="1">
    <source>
        <dbReference type="EMBL" id="CAJ73265.1"/>
    </source>
</evidence>
<reference evidence="1" key="1">
    <citation type="journal article" date="2006" name="Nature">
        <title>Deciphering the evolution and metabolism of an anammox bacterium from a community genome.</title>
        <authorList>
            <person name="Strous M."/>
            <person name="Pelletier E."/>
            <person name="Mangenot S."/>
            <person name="Rattei T."/>
            <person name="Lehner A."/>
            <person name="Taylor M.W."/>
            <person name="Horn M."/>
            <person name="Daims H."/>
            <person name="Bartol-Mavel D."/>
            <person name="Wincker P."/>
            <person name="Barbe V."/>
            <person name="Fonknechten N."/>
            <person name="Vallenet D."/>
            <person name="Segurens B."/>
            <person name="Schenowitz-Truong C."/>
            <person name="Medigue C."/>
            <person name="Collingro A."/>
            <person name="Snel B."/>
            <person name="Dutilh B.E."/>
            <person name="OpDenCamp H.J.M."/>
            <person name="vanDerDrift C."/>
            <person name="Cirpus I."/>
            <person name="vanDePas-Schoonen K.T."/>
            <person name="Harhangi H.R."/>
            <person name="vanNiftrik L."/>
            <person name="Schmid M."/>
            <person name="Keltjens J."/>
            <person name="vanDeVossenberg J."/>
            <person name="Kartal B."/>
            <person name="Meier H."/>
            <person name="Frishman D."/>
            <person name="Huynen M.A."/>
            <person name="Mewes H."/>
            <person name="Weissenbach J."/>
            <person name="Jetten M.S.M."/>
            <person name="Wagner M."/>
            <person name="LePaslier D."/>
        </authorList>
    </citation>
    <scope>NUCLEOTIDE SEQUENCE</scope>
</reference>